<organism evidence="6 7">
    <name type="scientific">Sus scrofa</name>
    <name type="common">Pig</name>
    <dbReference type="NCBI Taxonomy" id="9823"/>
    <lineage>
        <taxon>Eukaryota</taxon>
        <taxon>Metazoa</taxon>
        <taxon>Chordata</taxon>
        <taxon>Craniata</taxon>
        <taxon>Vertebrata</taxon>
        <taxon>Euteleostomi</taxon>
        <taxon>Mammalia</taxon>
        <taxon>Eutheria</taxon>
        <taxon>Laurasiatheria</taxon>
        <taxon>Artiodactyla</taxon>
        <taxon>Suina</taxon>
        <taxon>Suidae</taxon>
        <taxon>Sus</taxon>
    </lineage>
</organism>
<dbReference type="PANTHER" id="PTHR11516:SF60">
    <property type="entry name" value="PYRUVATE DEHYDROGENASE E1 COMPONENT SUBUNIT ALPHA"/>
    <property type="match status" value="1"/>
</dbReference>
<evidence type="ECO:0000256" key="3">
    <source>
        <dbReference type="ARBA" id="ARBA00023002"/>
    </source>
</evidence>
<name>A0A8D0KJM7_PIG</name>
<keyword evidence="3" id="KW-0560">Oxidoreductase</keyword>
<dbReference type="AlphaFoldDB" id="A0A8D0KJM7"/>
<dbReference type="Pfam" id="PF00676">
    <property type="entry name" value="E1_dh"/>
    <property type="match status" value="1"/>
</dbReference>
<accession>A0A8D0KJM7</accession>
<dbReference type="SUPFAM" id="SSF52518">
    <property type="entry name" value="Thiamin diphosphate-binding fold (THDP-binding)"/>
    <property type="match status" value="1"/>
</dbReference>
<comment type="cofactor">
    <cofactor evidence="1">
        <name>thiamine diphosphate</name>
        <dbReference type="ChEBI" id="CHEBI:58937"/>
    </cofactor>
</comment>
<dbReference type="Proteomes" id="UP000694723">
    <property type="component" value="Unplaced"/>
</dbReference>
<dbReference type="Gene3D" id="3.40.50.970">
    <property type="match status" value="1"/>
</dbReference>
<protein>
    <recommendedName>
        <fullName evidence="5">Dehydrogenase E1 component domain-containing protein</fullName>
    </recommendedName>
</protein>
<dbReference type="InterPro" id="IPR050642">
    <property type="entry name" value="PDH_E1_Alpha_Subunit"/>
</dbReference>
<dbReference type="InterPro" id="IPR029061">
    <property type="entry name" value="THDP-binding"/>
</dbReference>
<dbReference type="Ensembl" id="ENSSSCT00060080237.1">
    <property type="protein sequence ID" value="ENSSSCP00060034712.1"/>
    <property type="gene ID" value="ENSSSCG00060058834.1"/>
</dbReference>
<keyword evidence="2" id="KW-0809">Transit peptide</keyword>
<dbReference type="GO" id="GO:0016624">
    <property type="term" value="F:oxidoreductase activity, acting on the aldehyde or oxo group of donors, disulfide as acceptor"/>
    <property type="evidence" value="ECO:0007669"/>
    <property type="project" value="InterPro"/>
</dbReference>
<proteinExistence type="predicted"/>
<evidence type="ECO:0000259" key="5">
    <source>
        <dbReference type="Pfam" id="PF00676"/>
    </source>
</evidence>
<keyword evidence="4" id="KW-0786">Thiamine pyrophosphate</keyword>
<evidence type="ECO:0000313" key="7">
    <source>
        <dbReference type="Proteomes" id="UP000694723"/>
    </source>
</evidence>
<evidence type="ECO:0000313" key="6">
    <source>
        <dbReference type="Ensembl" id="ENSSSCP00060034712.1"/>
    </source>
</evidence>
<feature type="domain" description="Dehydrogenase E1 component" evidence="5">
    <location>
        <begin position="74"/>
        <end position="160"/>
    </location>
</feature>
<evidence type="ECO:0000256" key="2">
    <source>
        <dbReference type="ARBA" id="ARBA00022946"/>
    </source>
</evidence>
<sequence>MREMLAAAVSWMLSGITQKPTSRVLVASHNYSHDATFEIKKFDFYHVEEGAPVTPVLTRENGLKYYRSVQTPHLVEMKADSLYKQKYIHGFCHLCVGQEACVGLEAGINPTDQVVTSYWARGLCYSRGLSVRSILAELTGQRVHIYGKNFCGGSGIVGAQGLKGDCVFTVNFKKLCPILLKRNKTH</sequence>
<reference evidence="6" key="1">
    <citation type="submission" date="2025-08" db="UniProtKB">
        <authorList>
            <consortium name="Ensembl"/>
        </authorList>
    </citation>
    <scope>IDENTIFICATION</scope>
</reference>
<dbReference type="PANTHER" id="PTHR11516">
    <property type="entry name" value="PYRUVATE DEHYDROGENASE E1 COMPONENT, ALPHA SUBUNIT BACTERIAL AND ORGANELLAR"/>
    <property type="match status" value="1"/>
</dbReference>
<evidence type="ECO:0000256" key="1">
    <source>
        <dbReference type="ARBA" id="ARBA00001964"/>
    </source>
</evidence>
<dbReference type="InterPro" id="IPR001017">
    <property type="entry name" value="DH_E1"/>
</dbReference>
<evidence type="ECO:0000256" key="4">
    <source>
        <dbReference type="ARBA" id="ARBA00023052"/>
    </source>
</evidence>